<feature type="domain" description="HTH lysR-type" evidence="5">
    <location>
        <begin position="1"/>
        <end position="58"/>
    </location>
</feature>
<dbReference type="PRINTS" id="PR00039">
    <property type="entry name" value="HTHLYSR"/>
</dbReference>
<keyword evidence="2" id="KW-0805">Transcription regulation</keyword>
<reference evidence="6 7" key="1">
    <citation type="submission" date="2023-05" db="EMBL/GenBank/DDBJ databases">
        <title>Lithophilousrod everest ZFBP1038 complete genpme.</title>
        <authorList>
            <person name="Tian M."/>
        </authorList>
    </citation>
    <scope>NUCLEOTIDE SEQUENCE [LARGE SCALE GENOMIC DNA]</scope>
    <source>
        <strain evidence="6 7">ZFBP1038</strain>
    </source>
</reference>
<keyword evidence="3" id="KW-0238">DNA-binding</keyword>
<dbReference type="Proteomes" id="UP001209083">
    <property type="component" value="Chromosome"/>
</dbReference>
<evidence type="ECO:0000313" key="7">
    <source>
        <dbReference type="Proteomes" id="UP001209083"/>
    </source>
</evidence>
<dbReference type="Pfam" id="PF00126">
    <property type="entry name" value="HTH_1"/>
    <property type="match status" value="1"/>
</dbReference>
<keyword evidence="4" id="KW-0804">Transcription</keyword>
<evidence type="ECO:0000256" key="1">
    <source>
        <dbReference type="ARBA" id="ARBA00009437"/>
    </source>
</evidence>
<comment type="similarity">
    <text evidence="1">Belongs to the LysR transcriptional regulatory family.</text>
</comment>
<dbReference type="CDD" id="cd05466">
    <property type="entry name" value="PBP2_LTTR_substrate"/>
    <property type="match status" value="1"/>
</dbReference>
<dbReference type="InterPro" id="IPR036390">
    <property type="entry name" value="WH_DNA-bd_sf"/>
</dbReference>
<dbReference type="PANTHER" id="PTHR30419">
    <property type="entry name" value="HTH-TYPE TRANSCRIPTIONAL REGULATOR YBHD"/>
    <property type="match status" value="1"/>
</dbReference>
<evidence type="ECO:0000259" key="5">
    <source>
        <dbReference type="PROSITE" id="PS50931"/>
    </source>
</evidence>
<dbReference type="InterPro" id="IPR036388">
    <property type="entry name" value="WH-like_DNA-bd_sf"/>
</dbReference>
<dbReference type="PROSITE" id="PS50931">
    <property type="entry name" value="HTH_LYSR"/>
    <property type="match status" value="1"/>
</dbReference>
<protein>
    <submittedName>
        <fullName evidence="6">LysR family transcriptional regulator</fullName>
    </submittedName>
</protein>
<gene>
    <name evidence="6" type="ORF">LWF01_03435</name>
</gene>
<dbReference type="EMBL" id="CP090958">
    <property type="protein sequence ID" value="WGW12839.1"/>
    <property type="molecule type" value="Genomic_DNA"/>
</dbReference>
<dbReference type="InterPro" id="IPR005119">
    <property type="entry name" value="LysR_subst-bd"/>
</dbReference>
<dbReference type="InterPro" id="IPR000847">
    <property type="entry name" value="LysR_HTH_N"/>
</dbReference>
<proteinExistence type="inferred from homology"/>
<dbReference type="Pfam" id="PF03466">
    <property type="entry name" value="LysR_substrate"/>
    <property type="match status" value="1"/>
</dbReference>
<name>A0ABY8QWT1_9MICO</name>
<evidence type="ECO:0000313" key="6">
    <source>
        <dbReference type="EMBL" id="WGW12839.1"/>
    </source>
</evidence>
<evidence type="ECO:0000256" key="3">
    <source>
        <dbReference type="ARBA" id="ARBA00023125"/>
    </source>
</evidence>
<dbReference type="InterPro" id="IPR050950">
    <property type="entry name" value="HTH-type_LysR_regulators"/>
</dbReference>
<keyword evidence="7" id="KW-1185">Reference proteome</keyword>
<evidence type="ECO:0000256" key="2">
    <source>
        <dbReference type="ARBA" id="ARBA00023015"/>
    </source>
</evidence>
<dbReference type="SUPFAM" id="SSF46785">
    <property type="entry name" value="Winged helix' DNA-binding domain"/>
    <property type="match status" value="1"/>
</dbReference>
<dbReference type="SUPFAM" id="SSF53850">
    <property type="entry name" value="Periplasmic binding protein-like II"/>
    <property type="match status" value="1"/>
</dbReference>
<sequence>MNLEQLSSFIEVANTGHFTKAAAALHLAQPSLSRQISTLEKELGAELFHRAHGHISLTAAGETLLPTARRMLADAEAVRRDMDELAGLRKGRIRLGATPTLCVSLVAEAISRFHNEHPGVELELMEKGSRQLIEALGTGELDLALITRTLDLGSQMPRLRMQGVLSEDLVVIAAAEAGRDGAGGSTTGGGASNTSDEADGTILPGGSITLAEVAALPQVLFHHGYDLRAATSAAFESAGLAPHIVVEGAEMDAVLRFVELGLGVAIVPAMVLVDRPRLTSVPLVEPSLSRTISLAKRADVRATKAAAAMEKTILATARVLTAEEAGLAPYVRLAR</sequence>
<dbReference type="RefSeq" id="WP_349639645.1">
    <property type="nucleotide sequence ID" value="NZ_CP090958.1"/>
</dbReference>
<dbReference type="Gene3D" id="1.10.10.10">
    <property type="entry name" value="Winged helix-like DNA-binding domain superfamily/Winged helix DNA-binding domain"/>
    <property type="match status" value="1"/>
</dbReference>
<evidence type="ECO:0000256" key="4">
    <source>
        <dbReference type="ARBA" id="ARBA00023163"/>
    </source>
</evidence>
<dbReference type="Gene3D" id="3.40.190.290">
    <property type="match status" value="1"/>
</dbReference>
<accession>A0ABY8QWT1</accession>
<organism evidence="6 7">
    <name type="scientific">Saxibacter everestensis</name>
    <dbReference type="NCBI Taxonomy" id="2909229"/>
    <lineage>
        <taxon>Bacteria</taxon>
        <taxon>Bacillati</taxon>
        <taxon>Actinomycetota</taxon>
        <taxon>Actinomycetes</taxon>
        <taxon>Micrococcales</taxon>
        <taxon>Brevibacteriaceae</taxon>
        <taxon>Saxibacter</taxon>
    </lineage>
</organism>